<evidence type="ECO:0000256" key="1">
    <source>
        <dbReference type="ARBA" id="ARBA00005564"/>
    </source>
</evidence>
<accession>A0A5C4N2D0</accession>
<dbReference type="AlphaFoldDB" id="A0A5C4N2D0"/>
<feature type="region of interest" description="Disordered" evidence="2">
    <location>
        <begin position="8"/>
        <end position="28"/>
    </location>
</feature>
<dbReference type="InterPro" id="IPR019405">
    <property type="entry name" value="Lactonase_7-beta_prop"/>
</dbReference>
<dbReference type="Gene3D" id="2.130.10.10">
    <property type="entry name" value="YVTN repeat-like/Quinoprotein amine dehydrogenase"/>
    <property type="match status" value="1"/>
</dbReference>
<name>A0A5C4N2D0_9ACTN</name>
<sequence>MRCRRAARVRAAERPQARPATHPVAGGSLRSVTSPLALLGCYTTDRAPGLRSARLRVDGALEPLDALETESPSCVVWHPTLPIAYATNETLAGGVTAVAVDGDGKMRELGAATTGAAPCHAAVTADARWLLTADYVGGTVTLVALGPDGCPTATADALQLQGTGPHRERQDAAHPHMVAKDVAGEALLCVDLGTDRLTSLTISAAGRLQEGRAWQLPAGTGPRQVVAHPLGGTTSALVVGELSATLLHVRLGASGEAEVVAEVPTSASREATFPAQLTSTADGAYAIVSNRGPDTLSVFDLGTPSLDRVAEVAAGARWPRHFALTGDHLLVAGERSGTVASYGFGGSAVIGPSASTFSTPSPTWIAVR</sequence>
<dbReference type="SUPFAM" id="SSF51004">
    <property type="entry name" value="C-terminal (heme d1) domain of cytochrome cd1-nitrite reductase"/>
    <property type="match status" value="1"/>
</dbReference>
<evidence type="ECO:0000256" key="2">
    <source>
        <dbReference type="SAM" id="MobiDB-lite"/>
    </source>
</evidence>
<organism evidence="3 4">
    <name type="scientific">Mumia zhuanghuii</name>
    <dbReference type="NCBI Taxonomy" id="2585211"/>
    <lineage>
        <taxon>Bacteria</taxon>
        <taxon>Bacillati</taxon>
        <taxon>Actinomycetota</taxon>
        <taxon>Actinomycetes</taxon>
        <taxon>Propionibacteriales</taxon>
        <taxon>Nocardioidaceae</taxon>
        <taxon>Mumia</taxon>
    </lineage>
</organism>
<dbReference type="Proteomes" id="UP000306740">
    <property type="component" value="Unassembled WGS sequence"/>
</dbReference>
<gene>
    <name evidence="3" type="ORF">FHE65_03205</name>
</gene>
<dbReference type="GO" id="GO:0017057">
    <property type="term" value="F:6-phosphogluconolactonase activity"/>
    <property type="evidence" value="ECO:0007669"/>
    <property type="project" value="TreeGrafter"/>
</dbReference>
<dbReference type="OrthoDB" id="9790815at2"/>
<dbReference type="InterPro" id="IPR050282">
    <property type="entry name" value="Cycloisomerase_2"/>
</dbReference>
<dbReference type="EMBL" id="VDFR01000012">
    <property type="protein sequence ID" value="TNC50648.1"/>
    <property type="molecule type" value="Genomic_DNA"/>
</dbReference>
<dbReference type="PANTHER" id="PTHR30344:SF1">
    <property type="entry name" value="6-PHOSPHOGLUCONOLACTONASE"/>
    <property type="match status" value="1"/>
</dbReference>
<dbReference type="InterPro" id="IPR015943">
    <property type="entry name" value="WD40/YVTN_repeat-like_dom_sf"/>
</dbReference>
<comment type="similarity">
    <text evidence="1">Belongs to the cycloisomerase 2 family.</text>
</comment>
<dbReference type="Pfam" id="PF10282">
    <property type="entry name" value="Lactonase"/>
    <property type="match status" value="1"/>
</dbReference>
<evidence type="ECO:0000313" key="4">
    <source>
        <dbReference type="Proteomes" id="UP000306740"/>
    </source>
</evidence>
<reference evidence="3 4" key="1">
    <citation type="submission" date="2019-05" db="EMBL/GenBank/DDBJ databases">
        <title>Mumia sp. nov., isolated from the intestinal contents of plateau pika (Ochotona curzoniae) in the Qinghai-Tibet plateau of China.</title>
        <authorList>
            <person name="Tian Z."/>
        </authorList>
    </citation>
    <scope>NUCLEOTIDE SEQUENCE [LARGE SCALE GENOMIC DNA]</scope>
    <source>
        <strain evidence="4">527</strain>
    </source>
</reference>
<dbReference type="InterPro" id="IPR011048">
    <property type="entry name" value="Haem_d1_sf"/>
</dbReference>
<protein>
    <submittedName>
        <fullName evidence="3">Lactonase family protein</fullName>
    </submittedName>
</protein>
<proteinExistence type="inferred from homology"/>
<evidence type="ECO:0000313" key="3">
    <source>
        <dbReference type="EMBL" id="TNC50648.1"/>
    </source>
</evidence>
<dbReference type="PANTHER" id="PTHR30344">
    <property type="entry name" value="6-PHOSPHOGLUCONOLACTONASE-RELATED"/>
    <property type="match status" value="1"/>
</dbReference>
<comment type="caution">
    <text evidence="3">The sequence shown here is derived from an EMBL/GenBank/DDBJ whole genome shotgun (WGS) entry which is preliminary data.</text>
</comment>